<evidence type="ECO:0000313" key="1">
    <source>
        <dbReference type="EMBL" id="NGX98849.1"/>
    </source>
</evidence>
<dbReference type="Proteomes" id="UP000480266">
    <property type="component" value="Unassembled WGS sequence"/>
</dbReference>
<evidence type="ECO:0000313" key="2">
    <source>
        <dbReference type="Proteomes" id="UP000480266"/>
    </source>
</evidence>
<organism evidence="1 2">
    <name type="scientific">Candidatus Afipia apatlaquensis</name>
    <dbReference type="NCBI Taxonomy" id="2712852"/>
    <lineage>
        <taxon>Bacteria</taxon>
        <taxon>Pseudomonadati</taxon>
        <taxon>Pseudomonadota</taxon>
        <taxon>Alphaproteobacteria</taxon>
        <taxon>Hyphomicrobiales</taxon>
        <taxon>Nitrobacteraceae</taxon>
        <taxon>Afipia</taxon>
    </lineage>
</organism>
<protein>
    <submittedName>
        <fullName evidence="1">Uncharacterized protein</fullName>
    </submittedName>
</protein>
<sequence>MIELLVETRKELLRLKNELLGIKVELKFARFLRVAFKAGFKEERLHPAFSQGFRQLTTHLRRLATRWFALWKESIFFRR</sequence>
<proteinExistence type="predicted"/>
<reference evidence="1" key="1">
    <citation type="submission" date="2020-02" db="EMBL/GenBank/DDBJ databases">
        <title>Draft genome sequence of Candidatus Afipia apatlaquensis IBT-C3, a potential strain for decolorization of textile dyes.</title>
        <authorList>
            <person name="Sanchez-Reyes A."/>
            <person name="Breton-Deval L."/>
            <person name="Mangelson H."/>
            <person name="Sanchez-Flores A."/>
        </authorList>
    </citation>
    <scope>NUCLEOTIDE SEQUENCE [LARGE SCALE GENOMIC DNA]</scope>
    <source>
        <strain evidence="1">IBT-C3</strain>
    </source>
</reference>
<dbReference type="AlphaFoldDB" id="A0A7C9VL37"/>
<comment type="caution">
    <text evidence="1">The sequence shown here is derived from an EMBL/GenBank/DDBJ whole genome shotgun (WGS) entry which is preliminary data.</text>
</comment>
<gene>
    <name evidence="1" type="ORF">G4V63_27680</name>
</gene>
<dbReference type="EMBL" id="JAAMRR010001408">
    <property type="protein sequence ID" value="NGX98849.1"/>
    <property type="molecule type" value="Genomic_DNA"/>
</dbReference>
<accession>A0A7C9VL37</accession>
<name>A0A7C9VL37_9BRAD</name>
<keyword evidence="2" id="KW-1185">Reference proteome</keyword>